<dbReference type="KEGG" id="sand:H3309_16585"/>
<gene>
    <name evidence="11" type="primary">nadD</name>
    <name evidence="13" type="ORF">H3309_16585</name>
</gene>
<evidence type="ECO:0000256" key="1">
    <source>
        <dbReference type="ARBA" id="ARBA00002324"/>
    </source>
</evidence>
<evidence type="ECO:0000256" key="9">
    <source>
        <dbReference type="ARBA" id="ARBA00023027"/>
    </source>
</evidence>
<dbReference type="EMBL" id="CP059851">
    <property type="protein sequence ID" value="QMW22886.1"/>
    <property type="molecule type" value="Genomic_DNA"/>
</dbReference>
<evidence type="ECO:0000313" key="14">
    <source>
        <dbReference type="Proteomes" id="UP000515292"/>
    </source>
</evidence>
<evidence type="ECO:0000256" key="10">
    <source>
        <dbReference type="ARBA" id="ARBA00048721"/>
    </source>
</evidence>
<name>A0A7G5IHP4_9SPHN</name>
<feature type="domain" description="Cytidyltransferase-like" evidence="12">
    <location>
        <begin position="9"/>
        <end position="186"/>
    </location>
</feature>
<evidence type="ECO:0000256" key="8">
    <source>
        <dbReference type="ARBA" id="ARBA00022840"/>
    </source>
</evidence>
<comment type="similarity">
    <text evidence="3 11">Belongs to the NadD family.</text>
</comment>
<keyword evidence="4 11" id="KW-0662">Pyridine nucleotide biosynthesis</keyword>
<dbReference type="UniPathway" id="UPA00253">
    <property type="reaction ID" value="UER00332"/>
</dbReference>
<keyword evidence="6 11" id="KW-0548">Nucleotidyltransferase</keyword>
<dbReference type="HAMAP" id="MF_00244">
    <property type="entry name" value="NaMN_adenylyltr"/>
    <property type="match status" value="1"/>
</dbReference>
<accession>A0A7G5IHP4</accession>
<dbReference type="GO" id="GO:0009435">
    <property type="term" value="P:NAD+ biosynthetic process"/>
    <property type="evidence" value="ECO:0007669"/>
    <property type="project" value="UniProtKB-UniRule"/>
</dbReference>
<dbReference type="GO" id="GO:0005524">
    <property type="term" value="F:ATP binding"/>
    <property type="evidence" value="ECO:0007669"/>
    <property type="project" value="UniProtKB-KW"/>
</dbReference>
<evidence type="ECO:0000256" key="3">
    <source>
        <dbReference type="ARBA" id="ARBA00009014"/>
    </source>
</evidence>
<proteinExistence type="inferred from homology"/>
<dbReference type="Gene3D" id="3.40.50.620">
    <property type="entry name" value="HUPs"/>
    <property type="match status" value="1"/>
</dbReference>
<evidence type="ECO:0000256" key="5">
    <source>
        <dbReference type="ARBA" id="ARBA00022679"/>
    </source>
</evidence>
<evidence type="ECO:0000256" key="7">
    <source>
        <dbReference type="ARBA" id="ARBA00022741"/>
    </source>
</evidence>
<dbReference type="PANTHER" id="PTHR39321:SF3">
    <property type="entry name" value="PHOSPHOPANTETHEINE ADENYLYLTRANSFERASE"/>
    <property type="match status" value="1"/>
</dbReference>
<evidence type="ECO:0000256" key="11">
    <source>
        <dbReference type="HAMAP-Rule" id="MF_00244"/>
    </source>
</evidence>
<dbReference type="GO" id="GO:0004515">
    <property type="term" value="F:nicotinate-nucleotide adenylyltransferase activity"/>
    <property type="evidence" value="ECO:0007669"/>
    <property type="project" value="UniProtKB-UniRule"/>
</dbReference>
<dbReference type="InterPro" id="IPR014729">
    <property type="entry name" value="Rossmann-like_a/b/a_fold"/>
</dbReference>
<keyword evidence="9 11" id="KW-0520">NAD</keyword>
<dbReference type="InterPro" id="IPR005248">
    <property type="entry name" value="NadD/NMNAT"/>
</dbReference>
<evidence type="ECO:0000313" key="13">
    <source>
        <dbReference type="EMBL" id="QMW22886.1"/>
    </source>
</evidence>
<sequence>MRKGQAVGLLGGSFNPAHGGHRHISLQAMRRLKLDEIWWLVSPQNPLKPVAGMAPFAARLESARRVARHPRLRVSGIEAALDTTLTVDTIAALKARHPQVRFVWLMGADNLLQFHRWVAWRAIAAMVPIVVLDRPGYSGRRHAAPALSWLRRFRHPTPAGWRSWSLPAFVTLNLGYDPRSATQIRQIMPRWAEETPA</sequence>
<dbReference type="PANTHER" id="PTHR39321">
    <property type="entry name" value="NICOTINATE-NUCLEOTIDE ADENYLYLTRANSFERASE-RELATED"/>
    <property type="match status" value="1"/>
</dbReference>
<evidence type="ECO:0000256" key="2">
    <source>
        <dbReference type="ARBA" id="ARBA00005019"/>
    </source>
</evidence>
<dbReference type="Pfam" id="PF01467">
    <property type="entry name" value="CTP_transf_like"/>
    <property type="match status" value="1"/>
</dbReference>
<keyword evidence="8 11" id="KW-0067">ATP-binding</keyword>
<protein>
    <recommendedName>
        <fullName evidence="11">Probable nicotinate-nucleotide adenylyltransferase</fullName>
        <ecNumber evidence="11">2.7.7.18</ecNumber>
    </recommendedName>
    <alternativeName>
        <fullName evidence="11">Deamido-NAD(+) diphosphorylase</fullName>
    </alternativeName>
    <alternativeName>
        <fullName evidence="11">Deamido-NAD(+) pyrophosphorylase</fullName>
    </alternativeName>
    <alternativeName>
        <fullName evidence="11">Nicotinate mononucleotide adenylyltransferase</fullName>
        <shortName evidence="11">NaMN adenylyltransferase</shortName>
    </alternativeName>
</protein>
<dbReference type="AlphaFoldDB" id="A0A7G5IHP4"/>
<dbReference type="Proteomes" id="UP000515292">
    <property type="component" value="Chromosome"/>
</dbReference>
<dbReference type="NCBIfam" id="NF000843">
    <property type="entry name" value="PRK00071.2-2"/>
    <property type="match status" value="1"/>
</dbReference>
<keyword evidence="7 11" id="KW-0547">Nucleotide-binding</keyword>
<keyword evidence="14" id="KW-1185">Reference proteome</keyword>
<comment type="function">
    <text evidence="1 11">Catalyzes the reversible adenylation of nicotinate mononucleotide (NaMN) to nicotinic acid adenine dinucleotide (NaAD).</text>
</comment>
<organism evidence="13 14">
    <name type="scientific">Sandaracinobacteroides saxicola</name>
    <dbReference type="NCBI Taxonomy" id="2759707"/>
    <lineage>
        <taxon>Bacteria</taxon>
        <taxon>Pseudomonadati</taxon>
        <taxon>Pseudomonadota</taxon>
        <taxon>Alphaproteobacteria</taxon>
        <taxon>Sphingomonadales</taxon>
        <taxon>Sphingosinicellaceae</taxon>
        <taxon>Sandaracinobacteroides</taxon>
    </lineage>
</organism>
<reference evidence="13 14" key="1">
    <citation type="submission" date="2020-07" db="EMBL/GenBank/DDBJ databases">
        <title>Complete genome sequence for Sandaracinobacter sp. M6.</title>
        <authorList>
            <person name="Tang Y."/>
            <person name="Liu Q."/>
            <person name="Guo Z."/>
            <person name="Lei P."/>
            <person name="Huang B."/>
        </authorList>
    </citation>
    <scope>NUCLEOTIDE SEQUENCE [LARGE SCALE GENOMIC DNA]</scope>
    <source>
        <strain evidence="13 14">M6</strain>
    </source>
</reference>
<comment type="catalytic activity">
    <reaction evidence="10 11">
        <text>nicotinate beta-D-ribonucleotide + ATP + H(+) = deamido-NAD(+) + diphosphate</text>
        <dbReference type="Rhea" id="RHEA:22860"/>
        <dbReference type="ChEBI" id="CHEBI:15378"/>
        <dbReference type="ChEBI" id="CHEBI:30616"/>
        <dbReference type="ChEBI" id="CHEBI:33019"/>
        <dbReference type="ChEBI" id="CHEBI:57502"/>
        <dbReference type="ChEBI" id="CHEBI:58437"/>
        <dbReference type="EC" id="2.7.7.18"/>
    </reaction>
</comment>
<keyword evidence="5 11" id="KW-0808">Transferase</keyword>
<dbReference type="SUPFAM" id="SSF52374">
    <property type="entry name" value="Nucleotidylyl transferase"/>
    <property type="match status" value="1"/>
</dbReference>
<dbReference type="RefSeq" id="WP_182296202.1">
    <property type="nucleotide sequence ID" value="NZ_CP059851.1"/>
</dbReference>
<dbReference type="InterPro" id="IPR004821">
    <property type="entry name" value="Cyt_trans-like"/>
</dbReference>
<evidence type="ECO:0000256" key="4">
    <source>
        <dbReference type="ARBA" id="ARBA00022642"/>
    </source>
</evidence>
<dbReference type="EC" id="2.7.7.18" evidence="11"/>
<comment type="pathway">
    <text evidence="2 11">Cofactor biosynthesis; NAD(+) biosynthesis; deamido-NAD(+) from nicotinate D-ribonucleotide: step 1/1.</text>
</comment>
<dbReference type="CDD" id="cd02165">
    <property type="entry name" value="NMNAT"/>
    <property type="match status" value="1"/>
</dbReference>
<evidence type="ECO:0000259" key="12">
    <source>
        <dbReference type="Pfam" id="PF01467"/>
    </source>
</evidence>
<evidence type="ECO:0000256" key="6">
    <source>
        <dbReference type="ARBA" id="ARBA00022695"/>
    </source>
</evidence>